<dbReference type="RefSeq" id="WP_008708877.1">
    <property type="nucleotide sequence ID" value="NZ_CABKQM010000002.1"/>
</dbReference>
<keyword evidence="3" id="KW-0997">Cell inner membrane</keyword>
<keyword evidence="6 7" id="KW-0472">Membrane</keyword>
<feature type="transmembrane region" description="Helical" evidence="7">
    <location>
        <begin position="137"/>
        <end position="154"/>
    </location>
</feature>
<keyword evidence="4 7" id="KW-0812">Transmembrane</keyword>
<evidence type="ECO:0000256" key="6">
    <source>
        <dbReference type="ARBA" id="ARBA00023136"/>
    </source>
</evidence>
<keyword evidence="2" id="KW-1003">Cell membrane</keyword>
<organism evidence="9 10">
    <name type="scientific">Cloacibacillus evryensis</name>
    <dbReference type="NCBI Taxonomy" id="508460"/>
    <lineage>
        <taxon>Bacteria</taxon>
        <taxon>Thermotogati</taxon>
        <taxon>Synergistota</taxon>
        <taxon>Synergistia</taxon>
        <taxon>Synergistales</taxon>
        <taxon>Synergistaceae</taxon>
        <taxon>Cloacibacillus</taxon>
    </lineage>
</organism>
<evidence type="ECO:0000313" key="9">
    <source>
        <dbReference type="EMBL" id="MCQ4813200.1"/>
    </source>
</evidence>
<dbReference type="AlphaFoldDB" id="A0AAW5JXD9"/>
<sequence length="434" mass="46242">METNIPAIALLLGSFAGLILLRIPIAFCLGMSAVLTGIYLEVPLAMLAQGIVRGINSFSLMAIPFFILSGEIMSLGSIGIRLIRFSNACIGQVKGGLSLVNILASMFFGGISGSSVADTSSIGAIMIPMMQKKGYDSDYSVSVTISGSTIGILIPPSHNMIIYSLVAGSGVSVAALFMAGFIPGVFLGLALMFISYVIAVKRNYPVSERYSGAEKWKAFKESFLGLFTFVIVVGGVCTGFYTATEAAAVAVLYAFVVTFFIYKDVPLSTFPVMLKRSLGTLAIVLGLIGTSSAFGWMLAYLKIPELATYALTSISDSRVVILLVINVLLLILGCIMDMAPLILITTPILMPVVTQIGMNPIHFGIVLMLNLSIGLLTPPVGSTLFVGCALGKCRIEALAKTMVPFYITMITVLMFLTYIPDICLILPRMMGMIN</sequence>
<evidence type="ECO:0000256" key="3">
    <source>
        <dbReference type="ARBA" id="ARBA00022519"/>
    </source>
</evidence>
<feature type="transmembrane region" description="Helical" evidence="7">
    <location>
        <begin position="95"/>
        <end position="117"/>
    </location>
</feature>
<dbReference type="PANTHER" id="PTHR33362:SF2">
    <property type="entry name" value="TRAP TRANSPORTER LARGE PERMEASE PROTEIN"/>
    <property type="match status" value="1"/>
</dbReference>
<protein>
    <submittedName>
        <fullName evidence="9">TRAP transporter large permease</fullName>
    </submittedName>
</protein>
<evidence type="ECO:0000313" key="10">
    <source>
        <dbReference type="Proteomes" id="UP001205919"/>
    </source>
</evidence>
<name>A0AAW5JXD9_9BACT</name>
<reference evidence="9 10" key="1">
    <citation type="submission" date="2022-06" db="EMBL/GenBank/DDBJ databases">
        <title>Isolation of gut microbiota from human fecal samples.</title>
        <authorList>
            <person name="Pamer E.G."/>
            <person name="Barat B."/>
            <person name="Waligurski E."/>
            <person name="Medina S."/>
            <person name="Paddock L."/>
            <person name="Mostad J."/>
        </authorList>
    </citation>
    <scope>NUCLEOTIDE SEQUENCE [LARGE SCALE GENOMIC DNA]</scope>
    <source>
        <strain evidence="9 10">DFI.9.90</strain>
    </source>
</reference>
<keyword evidence="10" id="KW-1185">Reference proteome</keyword>
<feature type="transmembrane region" description="Helical" evidence="7">
    <location>
        <begin position="185"/>
        <end position="202"/>
    </location>
</feature>
<accession>A0AAW5JXD9</accession>
<comment type="caution">
    <text evidence="9">The sequence shown here is derived from an EMBL/GenBank/DDBJ whole genome shotgun (WGS) entry which is preliminary data.</text>
</comment>
<feature type="transmembrane region" description="Helical" evidence="7">
    <location>
        <begin position="60"/>
        <end position="83"/>
    </location>
</feature>
<keyword evidence="5 7" id="KW-1133">Transmembrane helix</keyword>
<dbReference type="EMBL" id="JANFYT010000003">
    <property type="protein sequence ID" value="MCQ4813200.1"/>
    <property type="molecule type" value="Genomic_DNA"/>
</dbReference>
<evidence type="ECO:0000256" key="5">
    <source>
        <dbReference type="ARBA" id="ARBA00022989"/>
    </source>
</evidence>
<evidence type="ECO:0000256" key="1">
    <source>
        <dbReference type="ARBA" id="ARBA00004429"/>
    </source>
</evidence>
<feature type="transmembrane region" description="Helical" evidence="7">
    <location>
        <begin position="356"/>
        <end position="376"/>
    </location>
</feature>
<dbReference type="PANTHER" id="PTHR33362">
    <property type="entry name" value="SIALIC ACID TRAP TRANSPORTER PERMEASE PROTEIN SIAT-RELATED"/>
    <property type="match status" value="1"/>
</dbReference>
<feature type="transmembrane region" description="Helical" evidence="7">
    <location>
        <begin position="277"/>
        <end position="299"/>
    </location>
</feature>
<dbReference type="Proteomes" id="UP001205919">
    <property type="component" value="Unassembled WGS sequence"/>
</dbReference>
<gene>
    <name evidence="9" type="ORF">NE630_02030</name>
</gene>
<evidence type="ECO:0000256" key="7">
    <source>
        <dbReference type="SAM" id="Phobius"/>
    </source>
</evidence>
<feature type="domain" description="TRAP C4-dicarboxylate transport system permease DctM subunit" evidence="8">
    <location>
        <begin position="12"/>
        <end position="421"/>
    </location>
</feature>
<dbReference type="PIRSF" id="PIRSF006066">
    <property type="entry name" value="HI0050"/>
    <property type="match status" value="1"/>
</dbReference>
<feature type="transmembrane region" description="Helical" evidence="7">
    <location>
        <begin position="247"/>
        <end position="265"/>
    </location>
</feature>
<feature type="transmembrane region" description="Helical" evidence="7">
    <location>
        <begin position="223"/>
        <end position="241"/>
    </location>
</feature>
<proteinExistence type="predicted"/>
<comment type="subcellular location">
    <subcellularLocation>
        <location evidence="1">Cell inner membrane</location>
        <topology evidence="1">Multi-pass membrane protein</topology>
    </subcellularLocation>
</comment>
<evidence type="ECO:0000259" key="8">
    <source>
        <dbReference type="Pfam" id="PF06808"/>
    </source>
</evidence>
<feature type="transmembrane region" description="Helical" evidence="7">
    <location>
        <begin position="7"/>
        <end position="40"/>
    </location>
</feature>
<evidence type="ECO:0000256" key="4">
    <source>
        <dbReference type="ARBA" id="ARBA00022692"/>
    </source>
</evidence>
<dbReference type="InterPro" id="IPR010656">
    <property type="entry name" value="DctM"/>
</dbReference>
<dbReference type="GO" id="GO:0022857">
    <property type="term" value="F:transmembrane transporter activity"/>
    <property type="evidence" value="ECO:0007669"/>
    <property type="project" value="TreeGrafter"/>
</dbReference>
<evidence type="ECO:0000256" key="2">
    <source>
        <dbReference type="ARBA" id="ARBA00022475"/>
    </source>
</evidence>
<feature type="transmembrane region" description="Helical" evidence="7">
    <location>
        <begin position="319"/>
        <end position="344"/>
    </location>
</feature>
<dbReference type="Pfam" id="PF06808">
    <property type="entry name" value="DctM"/>
    <property type="match status" value="1"/>
</dbReference>
<dbReference type="InterPro" id="IPR004681">
    <property type="entry name" value="TRAP_DctM"/>
</dbReference>
<dbReference type="GO" id="GO:0005886">
    <property type="term" value="C:plasma membrane"/>
    <property type="evidence" value="ECO:0007669"/>
    <property type="project" value="UniProtKB-SubCell"/>
</dbReference>
<dbReference type="NCBIfam" id="TIGR00786">
    <property type="entry name" value="dctM"/>
    <property type="match status" value="1"/>
</dbReference>
<feature type="transmembrane region" description="Helical" evidence="7">
    <location>
        <begin position="405"/>
        <end position="426"/>
    </location>
</feature>